<evidence type="ECO:0000259" key="14">
    <source>
        <dbReference type="PROSITE" id="PS51217"/>
    </source>
</evidence>
<evidence type="ECO:0000256" key="12">
    <source>
        <dbReference type="SAM" id="MobiDB-lite"/>
    </source>
</evidence>
<dbReference type="GO" id="GO:0005524">
    <property type="term" value="F:ATP binding"/>
    <property type="evidence" value="ECO:0007669"/>
    <property type="project" value="UniProtKB-UniRule"/>
</dbReference>
<dbReference type="PANTHER" id="PTHR11070">
    <property type="entry name" value="UVRD / RECB / PCRA DNA HELICASE FAMILY MEMBER"/>
    <property type="match status" value="1"/>
</dbReference>
<evidence type="ECO:0000256" key="6">
    <source>
        <dbReference type="ARBA" id="ARBA00023125"/>
    </source>
</evidence>
<dbReference type="PROSITE" id="PS51217">
    <property type="entry name" value="UVRD_HELICASE_CTER"/>
    <property type="match status" value="1"/>
</dbReference>
<dbReference type="GO" id="GO:0003677">
    <property type="term" value="F:DNA binding"/>
    <property type="evidence" value="ECO:0007669"/>
    <property type="project" value="UniProtKB-KW"/>
</dbReference>
<dbReference type="SUPFAM" id="SSF52540">
    <property type="entry name" value="P-loop containing nucleoside triphosphate hydrolases"/>
    <property type="match status" value="1"/>
</dbReference>
<feature type="region of interest" description="Disordered" evidence="12">
    <location>
        <begin position="383"/>
        <end position="425"/>
    </location>
</feature>
<dbReference type="EMBL" id="CP159837">
    <property type="protein sequence ID" value="XCM40180.1"/>
    <property type="molecule type" value="Genomic_DNA"/>
</dbReference>
<dbReference type="Gene3D" id="1.10.486.10">
    <property type="entry name" value="PCRA, domain 4"/>
    <property type="match status" value="1"/>
</dbReference>
<reference evidence="15" key="1">
    <citation type="submission" date="2024-07" db="EMBL/GenBank/DDBJ databases">
        <authorList>
            <person name="Kim Y.J."/>
            <person name="Jeong J.Y."/>
        </authorList>
    </citation>
    <scope>NUCLEOTIDE SEQUENCE</scope>
    <source>
        <strain evidence="15">GIHE-MW2</strain>
    </source>
</reference>
<dbReference type="GO" id="GO:0043138">
    <property type="term" value="F:3'-5' DNA helicase activity"/>
    <property type="evidence" value="ECO:0007669"/>
    <property type="project" value="UniProtKB-EC"/>
</dbReference>
<feature type="domain" description="UvrD-like helicase ATP-binding" evidence="13">
    <location>
        <begin position="14"/>
        <end position="339"/>
    </location>
</feature>
<dbReference type="GO" id="GO:0005829">
    <property type="term" value="C:cytosol"/>
    <property type="evidence" value="ECO:0007669"/>
    <property type="project" value="TreeGrafter"/>
</dbReference>
<dbReference type="GO" id="GO:0016787">
    <property type="term" value="F:hydrolase activity"/>
    <property type="evidence" value="ECO:0007669"/>
    <property type="project" value="UniProtKB-UniRule"/>
</dbReference>
<proteinExistence type="inferred from homology"/>
<evidence type="ECO:0000256" key="3">
    <source>
        <dbReference type="ARBA" id="ARBA00022801"/>
    </source>
</evidence>
<dbReference type="Pfam" id="PF13361">
    <property type="entry name" value="UvrD_C"/>
    <property type="match status" value="1"/>
</dbReference>
<dbReference type="EC" id="5.6.2.4" evidence="9"/>
<evidence type="ECO:0000256" key="4">
    <source>
        <dbReference type="ARBA" id="ARBA00022806"/>
    </source>
</evidence>
<evidence type="ECO:0000256" key="2">
    <source>
        <dbReference type="ARBA" id="ARBA00022741"/>
    </source>
</evidence>
<dbReference type="AlphaFoldDB" id="A0AAU8JQ16"/>
<dbReference type="InterPro" id="IPR014017">
    <property type="entry name" value="DNA_helicase_UvrD-like_C"/>
</dbReference>
<keyword evidence="2 11" id="KW-0547">Nucleotide-binding</keyword>
<keyword evidence="3 11" id="KW-0378">Hydrolase</keyword>
<dbReference type="InterPro" id="IPR000212">
    <property type="entry name" value="DNA_helicase_UvrD/REP"/>
</dbReference>
<evidence type="ECO:0000256" key="9">
    <source>
        <dbReference type="ARBA" id="ARBA00034808"/>
    </source>
</evidence>
<dbReference type="Gene3D" id="1.10.10.160">
    <property type="match status" value="1"/>
</dbReference>
<evidence type="ECO:0000256" key="10">
    <source>
        <dbReference type="ARBA" id="ARBA00048988"/>
    </source>
</evidence>
<feature type="binding site" evidence="11">
    <location>
        <begin position="35"/>
        <end position="42"/>
    </location>
    <ligand>
        <name>ATP</name>
        <dbReference type="ChEBI" id="CHEBI:30616"/>
    </ligand>
</feature>
<evidence type="ECO:0000256" key="5">
    <source>
        <dbReference type="ARBA" id="ARBA00022840"/>
    </source>
</evidence>
<comment type="catalytic activity">
    <reaction evidence="8">
        <text>Couples ATP hydrolysis with the unwinding of duplex DNA by translocating in the 3'-5' direction.</text>
        <dbReference type="EC" id="5.6.2.4"/>
    </reaction>
</comment>
<keyword evidence="4 11" id="KW-0347">Helicase</keyword>
<dbReference type="PANTHER" id="PTHR11070:SF2">
    <property type="entry name" value="ATP-DEPENDENT DNA HELICASE SRS2"/>
    <property type="match status" value="1"/>
</dbReference>
<evidence type="ECO:0000256" key="8">
    <source>
        <dbReference type="ARBA" id="ARBA00034617"/>
    </source>
</evidence>
<dbReference type="GO" id="GO:0033202">
    <property type="term" value="C:DNA helicase complex"/>
    <property type="evidence" value="ECO:0007669"/>
    <property type="project" value="TreeGrafter"/>
</dbReference>
<dbReference type="InterPro" id="IPR014016">
    <property type="entry name" value="UvrD-like_ATP-bd"/>
</dbReference>
<evidence type="ECO:0000256" key="1">
    <source>
        <dbReference type="ARBA" id="ARBA00009922"/>
    </source>
</evidence>
<dbReference type="Gene3D" id="3.40.50.300">
    <property type="entry name" value="P-loop containing nucleotide triphosphate hydrolases"/>
    <property type="match status" value="2"/>
</dbReference>
<evidence type="ECO:0000256" key="7">
    <source>
        <dbReference type="ARBA" id="ARBA00023235"/>
    </source>
</evidence>
<accession>A0AAU8JQ16</accession>
<keyword evidence="6" id="KW-0238">DNA-binding</keyword>
<feature type="domain" description="UvrD-like helicase C-terminal" evidence="14">
    <location>
        <begin position="394"/>
        <end position="669"/>
    </location>
</feature>
<gene>
    <name evidence="15" type="ORF">ABWT76_003449</name>
</gene>
<dbReference type="GO" id="GO:0000725">
    <property type="term" value="P:recombinational repair"/>
    <property type="evidence" value="ECO:0007669"/>
    <property type="project" value="TreeGrafter"/>
</dbReference>
<dbReference type="PROSITE" id="PS51198">
    <property type="entry name" value="UVRD_HELICASE_ATP_BIND"/>
    <property type="match status" value="1"/>
</dbReference>
<keyword evidence="7" id="KW-0413">Isomerase</keyword>
<dbReference type="InterPro" id="IPR013986">
    <property type="entry name" value="DExx_box_DNA_helicase_dom_sf"/>
</dbReference>
<comment type="similarity">
    <text evidence="1">Belongs to the helicase family. UvrD subfamily.</text>
</comment>
<evidence type="ECO:0000256" key="11">
    <source>
        <dbReference type="PROSITE-ProRule" id="PRU00560"/>
    </source>
</evidence>
<sequence>MEIDRENIIQSIYNGLRPGQRSMADWKGGTLAVSAVPGAGKTKGMADAAALAIARHQLHQRNYLIIVTFTRSAAANIKAKIQQTLEKLRLPQIGFYVYTLHGLALNIASHHPDLSGLNLDNSALITPNKSHRLIRTAVERWLIAHPRQYQKLLEGKQFDGEETERLRRQSVLRTEVLPELADTVIHEAKSSGLLPEDLRQLAAEIPGDHYEILSIAAGLYEEYDALLRSQELISYDDMIIAAKRVLENEAARRHWQQQVFAVFEDEAQDSTPLQTEILEILASDPDAPEKPPNLIRVGDTNQAINSTFTPADPIYFRRFCAECEAQGTRARMDQAGRSTQKIIDWANLMVEWVNQNYTEAPALGAQALGAQPLRPYQNMNHRGTEVTEAEPEAQAENPFSPLEIKPVGADDPQRSANPPATGGGVEIYTPEDIYQTIELIGQRIIRLYSQDRDKTAAILVRENRQGEFIAKVLRNPQSYGIDVDLVANGIELYEVASAHRLSHIPVEILALMKFVHRPHSQDYLKNALRVLVDRRIIPVQDINTLASRPEQFLYPGPLTPPQTPQVQKVRQFCLNLLQAKTELPSSQLISYLALELGYNQAELATADKLAERVALQSYQDNSIATRIEVLNEIVSTESFESVDSAEGEAESLYTQPGKLTIITMHKAKGLDWDYVFIPFLHENMIPGRLRVQPQAQFLGDFSLSEVARSQIRAQLHGVPIPDVMDAWKQAATLKISEEFRLLYVAMTRAKRLLWMSAAVNAPLTWSKTEALSPQKPCPLIPALGSILS</sequence>
<name>A0AAU8JQ16_9CYAN</name>
<protein>
    <recommendedName>
        <fullName evidence="9">DNA 3'-5' helicase</fullName>
        <ecNumber evidence="9">5.6.2.4</ecNumber>
    </recommendedName>
</protein>
<evidence type="ECO:0000313" key="15">
    <source>
        <dbReference type="EMBL" id="XCM40180.1"/>
    </source>
</evidence>
<dbReference type="InterPro" id="IPR027417">
    <property type="entry name" value="P-loop_NTPase"/>
</dbReference>
<comment type="catalytic activity">
    <reaction evidence="10">
        <text>ATP + H2O = ADP + phosphate + H(+)</text>
        <dbReference type="Rhea" id="RHEA:13065"/>
        <dbReference type="ChEBI" id="CHEBI:15377"/>
        <dbReference type="ChEBI" id="CHEBI:15378"/>
        <dbReference type="ChEBI" id="CHEBI:30616"/>
        <dbReference type="ChEBI" id="CHEBI:43474"/>
        <dbReference type="ChEBI" id="CHEBI:456216"/>
        <dbReference type="EC" id="5.6.2.4"/>
    </reaction>
</comment>
<dbReference type="Pfam" id="PF00580">
    <property type="entry name" value="UvrD-helicase"/>
    <property type="match status" value="1"/>
</dbReference>
<keyword evidence="5 11" id="KW-0067">ATP-binding</keyword>
<organism evidence="15">
    <name type="scientific">Planktothricoides raciborskii GIHE-MW2</name>
    <dbReference type="NCBI Taxonomy" id="2792601"/>
    <lineage>
        <taxon>Bacteria</taxon>
        <taxon>Bacillati</taxon>
        <taxon>Cyanobacteriota</taxon>
        <taxon>Cyanophyceae</taxon>
        <taxon>Oscillatoriophycideae</taxon>
        <taxon>Oscillatoriales</taxon>
        <taxon>Oscillatoriaceae</taxon>
        <taxon>Planktothricoides</taxon>
    </lineage>
</organism>
<evidence type="ECO:0000259" key="13">
    <source>
        <dbReference type="PROSITE" id="PS51198"/>
    </source>
</evidence>